<protein>
    <submittedName>
        <fullName evidence="1">Uncharacterized protein</fullName>
    </submittedName>
</protein>
<organism evidence="1">
    <name type="scientific">Arundo donax</name>
    <name type="common">Giant reed</name>
    <name type="synonym">Donax arundinaceus</name>
    <dbReference type="NCBI Taxonomy" id="35708"/>
    <lineage>
        <taxon>Eukaryota</taxon>
        <taxon>Viridiplantae</taxon>
        <taxon>Streptophyta</taxon>
        <taxon>Embryophyta</taxon>
        <taxon>Tracheophyta</taxon>
        <taxon>Spermatophyta</taxon>
        <taxon>Magnoliopsida</taxon>
        <taxon>Liliopsida</taxon>
        <taxon>Poales</taxon>
        <taxon>Poaceae</taxon>
        <taxon>PACMAD clade</taxon>
        <taxon>Arundinoideae</taxon>
        <taxon>Arundineae</taxon>
        <taxon>Arundo</taxon>
    </lineage>
</organism>
<reference evidence="1" key="1">
    <citation type="submission" date="2014-09" db="EMBL/GenBank/DDBJ databases">
        <authorList>
            <person name="Magalhaes I.L.F."/>
            <person name="Oliveira U."/>
            <person name="Santos F.R."/>
            <person name="Vidigal T.H.D.A."/>
            <person name="Brescovit A.D."/>
            <person name="Santos A.J."/>
        </authorList>
    </citation>
    <scope>NUCLEOTIDE SEQUENCE</scope>
    <source>
        <tissue evidence="1">Shoot tissue taken approximately 20 cm above the soil surface</tissue>
    </source>
</reference>
<dbReference type="AlphaFoldDB" id="A0A0A9EJ72"/>
<evidence type="ECO:0000313" key="1">
    <source>
        <dbReference type="EMBL" id="JAE00097.1"/>
    </source>
</evidence>
<accession>A0A0A9EJ72</accession>
<name>A0A0A9EJ72_ARUDO</name>
<dbReference type="EMBL" id="GBRH01197799">
    <property type="protein sequence ID" value="JAE00097.1"/>
    <property type="molecule type" value="Transcribed_RNA"/>
</dbReference>
<sequence>MMEMMVVTHQSSTTTP</sequence>
<proteinExistence type="predicted"/>
<reference evidence="1" key="2">
    <citation type="journal article" date="2015" name="Data Brief">
        <title>Shoot transcriptome of the giant reed, Arundo donax.</title>
        <authorList>
            <person name="Barrero R.A."/>
            <person name="Guerrero F.D."/>
            <person name="Moolhuijzen P."/>
            <person name="Goolsby J.A."/>
            <person name="Tidwell J."/>
            <person name="Bellgard S.E."/>
            <person name="Bellgard M.I."/>
        </authorList>
    </citation>
    <scope>NUCLEOTIDE SEQUENCE</scope>
    <source>
        <tissue evidence="1">Shoot tissue taken approximately 20 cm above the soil surface</tissue>
    </source>
</reference>